<dbReference type="GO" id="GO:0016740">
    <property type="term" value="F:transferase activity"/>
    <property type="evidence" value="ECO:0007669"/>
    <property type="project" value="UniProtKB-KW"/>
</dbReference>
<dbReference type="EMBL" id="CP002542">
    <property type="protein sequence ID" value="AEA44291.1"/>
    <property type="molecule type" value="Genomic_DNA"/>
</dbReference>
<dbReference type="STRING" id="755732.Fluta_2305"/>
<dbReference type="Gene3D" id="3.40.50.2000">
    <property type="entry name" value="Glycogen Phosphorylase B"/>
    <property type="match status" value="1"/>
</dbReference>
<organism evidence="1 2">
    <name type="scientific">Fluviicola taffensis (strain DSM 16823 / NCIMB 13979 / RW262)</name>
    <dbReference type="NCBI Taxonomy" id="755732"/>
    <lineage>
        <taxon>Bacteria</taxon>
        <taxon>Pseudomonadati</taxon>
        <taxon>Bacteroidota</taxon>
        <taxon>Flavobacteriia</taxon>
        <taxon>Flavobacteriales</taxon>
        <taxon>Crocinitomicaceae</taxon>
        <taxon>Fluviicola</taxon>
    </lineage>
</organism>
<dbReference type="KEGG" id="fte:Fluta_2305"/>
<reference evidence="1 2" key="1">
    <citation type="journal article" date="2011" name="Stand. Genomic Sci.">
        <title>Complete genome sequence of the gliding freshwater bacterium Fluviicola taffensis type strain (RW262).</title>
        <authorList>
            <person name="Woyke T."/>
            <person name="Chertkov O."/>
            <person name="Lapidus A."/>
            <person name="Nolan M."/>
            <person name="Lucas S."/>
            <person name="Del Rio T.G."/>
            <person name="Tice H."/>
            <person name="Cheng J.F."/>
            <person name="Tapia R."/>
            <person name="Han C."/>
            <person name="Goodwin L."/>
            <person name="Pitluck S."/>
            <person name="Liolios K."/>
            <person name="Pagani I."/>
            <person name="Ivanova N."/>
            <person name="Huntemann M."/>
            <person name="Mavromatis K."/>
            <person name="Mikhailova N."/>
            <person name="Pati A."/>
            <person name="Chen A."/>
            <person name="Palaniappan K."/>
            <person name="Land M."/>
            <person name="Hauser L."/>
            <person name="Brambilla E.M."/>
            <person name="Rohde M."/>
            <person name="Mwirichia R."/>
            <person name="Sikorski J."/>
            <person name="Tindall B.J."/>
            <person name="Goker M."/>
            <person name="Bristow J."/>
            <person name="Eisen J.A."/>
            <person name="Markowitz V."/>
            <person name="Hugenholtz P."/>
            <person name="Klenk H.P."/>
            <person name="Kyrpides N.C."/>
        </authorList>
    </citation>
    <scope>NUCLEOTIDE SEQUENCE [LARGE SCALE GENOMIC DNA]</scope>
    <source>
        <strain evidence="2">DSM 16823 / RW262 / RW262</strain>
    </source>
</reference>
<dbReference type="Proteomes" id="UP000007463">
    <property type="component" value="Chromosome"/>
</dbReference>
<dbReference type="HOGENOM" id="CLU_789629_0_0_10"/>
<proteinExistence type="predicted"/>
<evidence type="ECO:0000313" key="2">
    <source>
        <dbReference type="Proteomes" id="UP000007463"/>
    </source>
</evidence>
<accession>F2IBI3</accession>
<reference evidence="2" key="2">
    <citation type="submission" date="2011-02" db="EMBL/GenBank/DDBJ databases">
        <title>The complete genome of Fluviicola taffensis DSM 16823.</title>
        <authorList>
            <consortium name="US DOE Joint Genome Institute (JGI-PGF)"/>
            <person name="Lucas S."/>
            <person name="Copeland A."/>
            <person name="Lapidus A."/>
            <person name="Bruce D."/>
            <person name="Goodwin L."/>
            <person name="Pitluck S."/>
            <person name="Kyrpides N."/>
            <person name="Mavromatis K."/>
            <person name="Ivanova N."/>
            <person name="Mikhailova N."/>
            <person name="Pagani I."/>
            <person name="Chertkov O."/>
            <person name="Detter J.C."/>
            <person name="Han C."/>
            <person name="Tapia R."/>
            <person name="Land M."/>
            <person name="Hauser L."/>
            <person name="Markowitz V."/>
            <person name="Cheng J.-F."/>
            <person name="Hugenholtz P."/>
            <person name="Woyke T."/>
            <person name="Wu D."/>
            <person name="Tindall B."/>
            <person name="Pomrenke H.G."/>
            <person name="Brambilla E."/>
            <person name="Klenk H.-P."/>
            <person name="Eisen J.A."/>
        </authorList>
    </citation>
    <scope>NUCLEOTIDE SEQUENCE [LARGE SCALE GENOMIC DNA]</scope>
    <source>
        <strain evidence="2">DSM 16823 / RW262 / RW262</strain>
    </source>
</reference>
<dbReference type="OrthoDB" id="9803241at2"/>
<protein>
    <submittedName>
        <fullName evidence="1">Glycosyltransferase 28 domain protein</fullName>
    </submittedName>
</protein>
<keyword evidence="2" id="KW-1185">Reference proteome</keyword>
<sequence length="300" mass="34766">MIPVELSQERILVACLDWGSGHVSRSISLLKQLSKQGNELFISCTTNQKSIFEGYEIRATYLKNDGFQFRFKGDGNFTSEMRRNVWHFFRWIKQEQRQTEKLVGKYQISLVLSDHCYGFRSKKVLSIFITHQVSLPPKAGWIAQQVHRKWMNRFNEIWIMDDAQQRLAGALSNSVPKSTYIGFYSRFQDQETSVISNKIVGIISGPEPYSKQFFQWIVEKYRTENLTLISPKLYSEVPNNITVICDWKLGDAEIASAETIISRNGYSTLMDLQFLKKKAVLIPTPGQLEQEYLASFFRSK</sequence>
<keyword evidence="1" id="KW-0808">Transferase</keyword>
<dbReference type="AlphaFoldDB" id="F2IBI3"/>
<dbReference type="eggNOG" id="COG0707">
    <property type="taxonomic scope" value="Bacteria"/>
</dbReference>
<gene>
    <name evidence="1" type="ordered locus">Fluta_2305</name>
</gene>
<dbReference type="RefSeq" id="WP_013687061.1">
    <property type="nucleotide sequence ID" value="NC_015321.1"/>
</dbReference>
<name>F2IBI3_FLUTR</name>
<evidence type="ECO:0000313" key="1">
    <source>
        <dbReference type="EMBL" id="AEA44291.1"/>
    </source>
</evidence>